<evidence type="ECO:0000313" key="1">
    <source>
        <dbReference type="EMBL" id="QEA16067.1"/>
    </source>
</evidence>
<name>A0A5B8S5P2_9SPHN</name>
<dbReference type="Pfam" id="PF12599">
    <property type="entry name" value="DUF3768"/>
    <property type="match status" value="1"/>
</dbReference>
<keyword evidence="2" id="KW-1185">Reference proteome</keyword>
<dbReference type="OrthoDB" id="1495368at2"/>
<dbReference type="RefSeq" id="WP_147090099.1">
    <property type="nucleotide sequence ID" value="NZ_BAABJD010000006.1"/>
</dbReference>
<dbReference type="InterPro" id="IPR022243">
    <property type="entry name" value="DUF3768"/>
</dbReference>
<accession>A0A5B8S5P2</accession>
<dbReference type="Proteomes" id="UP000321172">
    <property type="component" value="Chromosome"/>
</dbReference>
<dbReference type="EMBL" id="CP042345">
    <property type="protein sequence ID" value="QEA16067.1"/>
    <property type="molecule type" value="Genomic_DNA"/>
</dbReference>
<reference evidence="1 2" key="1">
    <citation type="journal article" date="2013" name="J. Microbiol. Biotechnol.">
        <title>Novosphingobium ginsenosidimutans sp. nov., with the ability to convert ginsenoside.</title>
        <authorList>
            <person name="Kim J.K."/>
            <person name="He D."/>
            <person name="Liu Q.M."/>
            <person name="Park H.Y."/>
            <person name="Jung M.S."/>
            <person name="Yoon M.H."/>
            <person name="Kim S.C."/>
            <person name="Im W.T."/>
        </authorList>
    </citation>
    <scope>NUCLEOTIDE SEQUENCE [LARGE SCALE GENOMIC DNA]</scope>
    <source>
        <strain evidence="1 2">FW-6</strain>
    </source>
</reference>
<organism evidence="1 2">
    <name type="scientific">Novosphingobium ginsenosidimutans</name>
    <dbReference type="NCBI Taxonomy" id="1176536"/>
    <lineage>
        <taxon>Bacteria</taxon>
        <taxon>Pseudomonadati</taxon>
        <taxon>Pseudomonadota</taxon>
        <taxon>Alphaproteobacteria</taxon>
        <taxon>Sphingomonadales</taxon>
        <taxon>Sphingomonadaceae</taxon>
        <taxon>Novosphingobium</taxon>
    </lineage>
</organism>
<proteinExistence type="predicted"/>
<evidence type="ECO:0000313" key="2">
    <source>
        <dbReference type="Proteomes" id="UP000321172"/>
    </source>
</evidence>
<dbReference type="KEGG" id="ngf:FRF71_07925"/>
<dbReference type="AlphaFoldDB" id="A0A5B8S5P2"/>
<sequence>MADHGNITKTVPRAEQIARLNDELRQGKSTSGTITITRGVQGITAIDAAQLASELASYKDFDPDNGPERDFGQLSLWGHDLLWKVDYYDKQLEYGSEDPADPTVTHRVLTVMLASEW</sequence>
<gene>
    <name evidence="1" type="ORF">FRF71_07925</name>
</gene>
<protein>
    <submittedName>
        <fullName evidence="1">DUF3768 domain-containing protein</fullName>
    </submittedName>
</protein>